<comment type="similarity">
    <text evidence="2">In the N-terminal section; belongs to the leguminous lectin family.</text>
</comment>
<dbReference type="GO" id="GO:0004674">
    <property type="term" value="F:protein serine/threonine kinase activity"/>
    <property type="evidence" value="ECO:0007669"/>
    <property type="project" value="UniProtKB-KW"/>
</dbReference>
<keyword evidence="8" id="KW-0812">Transmembrane</keyword>
<dbReference type="FunFam" id="1.10.510.10:FF:000240">
    <property type="entry name" value="Lectin-domain containing receptor kinase A4.3"/>
    <property type="match status" value="1"/>
</dbReference>
<dbReference type="PROSITE" id="PS50011">
    <property type="entry name" value="PROTEIN_KINASE_DOM"/>
    <property type="match status" value="1"/>
</dbReference>
<dbReference type="PANTHER" id="PTHR48006">
    <property type="entry name" value="LEUCINE-RICH REPEAT-CONTAINING PROTEIN DDB_G0281931-RELATED"/>
    <property type="match status" value="1"/>
</dbReference>
<dbReference type="Proteomes" id="UP001634007">
    <property type="component" value="Unassembled WGS sequence"/>
</dbReference>
<keyword evidence="16" id="KW-0675">Receptor</keyword>
<evidence type="ECO:0000256" key="6">
    <source>
        <dbReference type="ARBA" id="ARBA00022527"/>
    </source>
</evidence>
<dbReference type="Pfam" id="PF00069">
    <property type="entry name" value="Pkinase"/>
    <property type="match status" value="1"/>
</dbReference>
<dbReference type="InterPro" id="IPR011009">
    <property type="entry name" value="Kinase-like_dom_sf"/>
</dbReference>
<evidence type="ECO:0000256" key="3">
    <source>
        <dbReference type="ARBA" id="ARBA00010217"/>
    </source>
</evidence>
<evidence type="ECO:0000256" key="10">
    <source>
        <dbReference type="ARBA" id="ARBA00022734"/>
    </source>
</evidence>
<proteinExistence type="inferred from homology"/>
<evidence type="ECO:0000256" key="18">
    <source>
        <dbReference type="ARBA" id="ARBA00047899"/>
    </source>
</evidence>
<evidence type="ECO:0000256" key="9">
    <source>
        <dbReference type="ARBA" id="ARBA00022729"/>
    </source>
</evidence>
<evidence type="ECO:0000256" key="7">
    <source>
        <dbReference type="ARBA" id="ARBA00022679"/>
    </source>
</evidence>
<dbReference type="SUPFAM" id="SSF56112">
    <property type="entry name" value="Protein kinase-like (PK-like)"/>
    <property type="match status" value="1"/>
</dbReference>
<reference evidence="22 23" key="1">
    <citation type="submission" date="2024-11" db="EMBL/GenBank/DDBJ databases">
        <title>Chromosome-level genome assembly of Eucalyptus globulus Labill. provides insights into its genome evolution.</title>
        <authorList>
            <person name="Li X."/>
        </authorList>
    </citation>
    <scope>NUCLEOTIDE SEQUENCE [LARGE SCALE GENOMIC DNA]</scope>
    <source>
        <strain evidence="22">CL2024</strain>
        <tissue evidence="22">Fresh tender leaves</tissue>
    </source>
</reference>
<dbReference type="Gene3D" id="1.10.510.10">
    <property type="entry name" value="Transferase(Phosphotransferase) domain 1"/>
    <property type="match status" value="1"/>
</dbReference>
<dbReference type="GO" id="GO:0030246">
    <property type="term" value="F:carbohydrate binding"/>
    <property type="evidence" value="ECO:0007669"/>
    <property type="project" value="UniProtKB-KW"/>
</dbReference>
<dbReference type="EMBL" id="JBJKBG010000011">
    <property type="protein sequence ID" value="KAL3715724.1"/>
    <property type="molecule type" value="Genomic_DNA"/>
</dbReference>
<dbReference type="GO" id="GO:0005524">
    <property type="term" value="F:ATP binding"/>
    <property type="evidence" value="ECO:0007669"/>
    <property type="project" value="UniProtKB-KW"/>
</dbReference>
<dbReference type="Gene3D" id="3.30.200.20">
    <property type="entry name" value="Phosphorylase Kinase, domain 1"/>
    <property type="match status" value="1"/>
</dbReference>
<dbReference type="EC" id="2.7.11.1" evidence="4"/>
<keyword evidence="5" id="KW-1003">Cell membrane</keyword>
<evidence type="ECO:0000256" key="19">
    <source>
        <dbReference type="ARBA" id="ARBA00048679"/>
    </source>
</evidence>
<comment type="catalytic activity">
    <reaction evidence="19">
        <text>L-seryl-[protein] + ATP = O-phospho-L-seryl-[protein] + ADP + H(+)</text>
        <dbReference type="Rhea" id="RHEA:17989"/>
        <dbReference type="Rhea" id="RHEA-COMP:9863"/>
        <dbReference type="Rhea" id="RHEA-COMP:11604"/>
        <dbReference type="ChEBI" id="CHEBI:15378"/>
        <dbReference type="ChEBI" id="CHEBI:29999"/>
        <dbReference type="ChEBI" id="CHEBI:30616"/>
        <dbReference type="ChEBI" id="CHEBI:83421"/>
        <dbReference type="ChEBI" id="CHEBI:456216"/>
        <dbReference type="EC" id="2.7.11.1"/>
    </reaction>
</comment>
<dbReference type="PROSITE" id="PS00108">
    <property type="entry name" value="PROTEIN_KINASE_ST"/>
    <property type="match status" value="1"/>
</dbReference>
<evidence type="ECO:0000256" key="8">
    <source>
        <dbReference type="ARBA" id="ARBA00022692"/>
    </source>
</evidence>
<dbReference type="InterPro" id="IPR051824">
    <property type="entry name" value="LRR_Rcpt-Like_S/T_Kinase"/>
</dbReference>
<sequence length="344" mass="38203">MFNTRPGSSPPASPPSSLSFGKSRCNFVRSIVKGEAAPSVSSCPALPSQLPWWRRVLKRQPGDSSSNCMPSEEDLERHLGLVRRFSLREVQLTTNNFARVLGESGFSTVYKGSLVAGSLVAVKRLLLTELKVSSIVKHRNVLSLLGFCIIPTELFLIISVKSLGTSLEWSVRISVATRVAKALAYLHEDCDPKIIHRDIKASNVLLDEKYLVALSDFGLAVLMDYEEICVESNVAGTHGHVDPEYFITGICSTKTDVYAYGVMLLKVITGRSILDLARLANDCNVFEWVKSAFDERNLDVLIDRSLQGKYVEEEMLKLVKLAIACTERSPWRRPEGNAYNFSVE</sequence>
<feature type="region of interest" description="Disordered" evidence="20">
    <location>
        <begin position="1"/>
        <end position="20"/>
    </location>
</feature>
<dbReference type="SMART" id="SM00220">
    <property type="entry name" value="S_TKc"/>
    <property type="match status" value="1"/>
</dbReference>
<comment type="subcellular location">
    <subcellularLocation>
        <location evidence="1">Cell membrane</location>
        <topology evidence="1">Single-pass type I membrane protein</topology>
    </subcellularLocation>
</comment>
<evidence type="ECO:0000256" key="2">
    <source>
        <dbReference type="ARBA" id="ARBA00008536"/>
    </source>
</evidence>
<evidence type="ECO:0000256" key="11">
    <source>
        <dbReference type="ARBA" id="ARBA00022741"/>
    </source>
</evidence>
<keyword evidence="11" id="KW-0547">Nucleotide-binding</keyword>
<comment type="similarity">
    <text evidence="3">In the C-terminal section; belongs to the protein kinase superfamily. Ser/Thr protein kinase family.</text>
</comment>
<keyword evidence="12" id="KW-0418">Kinase</keyword>
<dbReference type="InterPro" id="IPR000719">
    <property type="entry name" value="Prot_kinase_dom"/>
</dbReference>
<evidence type="ECO:0000256" key="5">
    <source>
        <dbReference type="ARBA" id="ARBA00022475"/>
    </source>
</evidence>
<keyword evidence="17" id="KW-0325">Glycoprotein</keyword>
<evidence type="ECO:0000256" key="13">
    <source>
        <dbReference type="ARBA" id="ARBA00022840"/>
    </source>
</evidence>
<comment type="catalytic activity">
    <reaction evidence="18">
        <text>L-threonyl-[protein] + ATP = O-phospho-L-threonyl-[protein] + ADP + H(+)</text>
        <dbReference type="Rhea" id="RHEA:46608"/>
        <dbReference type="Rhea" id="RHEA-COMP:11060"/>
        <dbReference type="Rhea" id="RHEA-COMP:11605"/>
        <dbReference type="ChEBI" id="CHEBI:15378"/>
        <dbReference type="ChEBI" id="CHEBI:30013"/>
        <dbReference type="ChEBI" id="CHEBI:30616"/>
        <dbReference type="ChEBI" id="CHEBI:61977"/>
        <dbReference type="ChEBI" id="CHEBI:456216"/>
        <dbReference type="EC" id="2.7.11.1"/>
    </reaction>
</comment>
<evidence type="ECO:0000259" key="21">
    <source>
        <dbReference type="PROSITE" id="PS50011"/>
    </source>
</evidence>
<keyword evidence="15" id="KW-0472">Membrane</keyword>
<comment type="caution">
    <text evidence="22">The sequence shown here is derived from an EMBL/GenBank/DDBJ whole genome shotgun (WGS) entry which is preliminary data.</text>
</comment>
<evidence type="ECO:0000256" key="16">
    <source>
        <dbReference type="ARBA" id="ARBA00023170"/>
    </source>
</evidence>
<dbReference type="GO" id="GO:0005886">
    <property type="term" value="C:plasma membrane"/>
    <property type="evidence" value="ECO:0007669"/>
    <property type="project" value="UniProtKB-SubCell"/>
</dbReference>
<keyword evidence="7" id="KW-0808">Transferase</keyword>
<keyword evidence="9" id="KW-0732">Signal</keyword>
<accession>A0ABD3IN70</accession>
<organism evidence="22 23">
    <name type="scientific">Eucalyptus globulus</name>
    <name type="common">Tasmanian blue gum</name>
    <dbReference type="NCBI Taxonomy" id="34317"/>
    <lineage>
        <taxon>Eukaryota</taxon>
        <taxon>Viridiplantae</taxon>
        <taxon>Streptophyta</taxon>
        <taxon>Embryophyta</taxon>
        <taxon>Tracheophyta</taxon>
        <taxon>Spermatophyta</taxon>
        <taxon>Magnoliopsida</taxon>
        <taxon>eudicotyledons</taxon>
        <taxon>Gunneridae</taxon>
        <taxon>Pentapetalae</taxon>
        <taxon>rosids</taxon>
        <taxon>malvids</taxon>
        <taxon>Myrtales</taxon>
        <taxon>Myrtaceae</taxon>
        <taxon>Myrtoideae</taxon>
        <taxon>Eucalypteae</taxon>
        <taxon>Eucalyptus</taxon>
    </lineage>
</organism>
<feature type="domain" description="Protein kinase" evidence="21">
    <location>
        <begin position="95"/>
        <end position="344"/>
    </location>
</feature>
<evidence type="ECO:0000256" key="17">
    <source>
        <dbReference type="ARBA" id="ARBA00023180"/>
    </source>
</evidence>
<evidence type="ECO:0000256" key="1">
    <source>
        <dbReference type="ARBA" id="ARBA00004251"/>
    </source>
</evidence>
<gene>
    <name evidence="22" type="ORF">ACJRO7_007463</name>
</gene>
<evidence type="ECO:0000313" key="23">
    <source>
        <dbReference type="Proteomes" id="UP001634007"/>
    </source>
</evidence>
<dbReference type="PANTHER" id="PTHR48006:SF102">
    <property type="entry name" value="LEUCINE-RICH REPEAT-CONTAINING PROTEIN DDB_G0281931-RELATED"/>
    <property type="match status" value="1"/>
</dbReference>
<protein>
    <recommendedName>
        <fullName evidence="4">non-specific serine/threonine protein kinase</fullName>
        <ecNumber evidence="4">2.7.11.1</ecNumber>
    </recommendedName>
</protein>
<evidence type="ECO:0000256" key="15">
    <source>
        <dbReference type="ARBA" id="ARBA00023136"/>
    </source>
</evidence>
<keyword evidence="23" id="KW-1185">Reference proteome</keyword>
<keyword evidence="10" id="KW-0430">Lectin</keyword>
<keyword evidence="13" id="KW-0067">ATP-binding</keyword>
<dbReference type="GO" id="GO:0002229">
    <property type="term" value="P:defense response to oomycetes"/>
    <property type="evidence" value="ECO:0007669"/>
    <property type="project" value="UniProtKB-ARBA"/>
</dbReference>
<evidence type="ECO:0000313" key="22">
    <source>
        <dbReference type="EMBL" id="KAL3715724.1"/>
    </source>
</evidence>
<evidence type="ECO:0000256" key="12">
    <source>
        <dbReference type="ARBA" id="ARBA00022777"/>
    </source>
</evidence>
<evidence type="ECO:0000256" key="20">
    <source>
        <dbReference type="SAM" id="MobiDB-lite"/>
    </source>
</evidence>
<evidence type="ECO:0000256" key="14">
    <source>
        <dbReference type="ARBA" id="ARBA00022989"/>
    </source>
</evidence>
<keyword evidence="14" id="KW-1133">Transmembrane helix</keyword>
<keyword evidence="6" id="KW-0723">Serine/threonine-protein kinase</keyword>
<name>A0ABD3IN70_EUCGL</name>
<evidence type="ECO:0000256" key="4">
    <source>
        <dbReference type="ARBA" id="ARBA00012513"/>
    </source>
</evidence>
<dbReference type="InterPro" id="IPR008271">
    <property type="entry name" value="Ser/Thr_kinase_AS"/>
</dbReference>
<dbReference type="AlphaFoldDB" id="A0ABD3IN70"/>